<feature type="compositionally biased region" description="Low complexity" evidence="1">
    <location>
        <begin position="199"/>
        <end position="213"/>
    </location>
</feature>
<evidence type="ECO:0000313" key="2">
    <source>
        <dbReference type="EMBL" id="PSR81176.1"/>
    </source>
</evidence>
<name>A0A2R6NZB5_9APHY</name>
<feature type="compositionally biased region" description="Acidic residues" evidence="1">
    <location>
        <begin position="139"/>
        <end position="150"/>
    </location>
</feature>
<evidence type="ECO:0000256" key="1">
    <source>
        <dbReference type="SAM" id="MobiDB-lite"/>
    </source>
</evidence>
<comment type="caution">
    <text evidence="2">The sequence shown here is derived from an EMBL/GenBank/DDBJ whole genome shotgun (WGS) entry which is preliminary data.</text>
</comment>
<dbReference type="STRING" id="98765.A0A2R6NZB5"/>
<feature type="compositionally biased region" description="Acidic residues" evidence="1">
    <location>
        <begin position="73"/>
        <end position="86"/>
    </location>
</feature>
<feature type="region of interest" description="Disordered" evidence="1">
    <location>
        <begin position="26"/>
        <end position="108"/>
    </location>
</feature>
<gene>
    <name evidence="2" type="ORF">PHLCEN_2v6511</name>
</gene>
<organism evidence="2 3">
    <name type="scientific">Hermanssonia centrifuga</name>
    <dbReference type="NCBI Taxonomy" id="98765"/>
    <lineage>
        <taxon>Eukaryota</taxon>
        <taxon>Fungi</taxon>
        <taxon>Dikarya</taxon>
        <taxon>Basidiomycota</taxon>
        <taxon>Agaricomycotina</taxon>
        <taxon>Agaricomycetes</taxon>
        <taxon>Polyporales</taxon>
        <taxon>Meruliaceae</taxon>
        <taxon>Hermanssonia</taxon>
    </lineage>
</organism>
<dbReference type="Proteomes" id="UP000186601">
    <property type="component" value="Unassembled WGS sequence"/>
</dbReference>
<protein>
    <submittedName>
        <fullName evidence="2">Uncharacterized protein</fullName>
    </submittedName>
</protein>
<keyword evidence="3" id="KW-1185">Reference proteome</keyword>
<feature type="compositionally biased region" description="Basic and acidic residues" evidence="1">
    <location>
        <begin position="151"/>
        <end position="196"/>
    </location>
</feature>
<proteinExistence type="predicted"/>
<feature type="compositionally biased region" description="Low complexity" evidence="1">
    <location>
        <begin position="39"/>
        <end position="49"/>
    </location>
</feature>
<reference evidence="2 3" key="1">
    <citation type="submission" date="2018-02" db="EMBL/GenBank/DDBJ databases">
        <title>Genome sequence of the basidiomycete white-rot fungus Phlebia centrifuga.</title>
        <authorList>
            <person name="Granchi Z."/>
            <person name="Peng M."/>
            <person name="de Vries R.P."/>
            <person name="Hilden K."/>
            <person name="Makela M.R."/>
            <person name="Grigoriev I."/>
            <person name="Riley R."/>
        </authorList>
    </citation>
    <scope>NUCLEOTIDE SEQUENCE [LARGE SCALE GENOMIC DNA]</scope>
    <source>
        <strain evidence="2 3">FBCC195</strain>
    </source>
</reference>
<dbReference type="OrthoDB" id="5599235at2759"/>
<feature type="region of interest" description="Disordered" evidence="1">
    <location>
        <begin position="132"/>
        <end position="274"/>
    </location>
</feature>
<sequence>MDSADFSSEFLVPESGSHLLSGSLLHSASSSRTGHGGEDLSLSELSLSDRPTSTHRRPFSLLAQPQSISNDDPFAEDEEADGEEGADQTMMPEDVEKEKRMAAKTREEKLQSDLFVLRKLNGAFEVYKEALRETKSSTEDEEQMELEVWEASEKKHREEEERAVAAQRELEREEREEQERVKREEREQLEREKAESAKTVSRGSGVRGVRGTRASMRGMRGATQARGATPPSTRGGIARPTSTGSGGIPVKQRGPSASVRGTATRASGIARRGG</sequence>
<evidence type="ECO:0000313" key="3">
    <source>
        <dbReference type="Proteomes" id="UP000186601"/>
    </source>
</evidence>
<feature type="compositionally biased region" description="Basic and acidic residues" evidence="1">
    <location>
        <begin position="94"/>
        <end position="108"/>
    </location>
</feature>
<dbReference type="AlphaFoldDB" id="A0A2R6NZB5"/>
<accession>A0A2R6NZB5</accession>
<dbReference type="EMBL" id="MLYV02000625">
    <property type="protein sequence ID" value="PSR81176.1"/>
    <property type="molecule type" value="Genomic_DNA"/>
</dbReference>